<evidence type="ECO:0000313" key="2">
    <source>
        <dbReference type="Proteomes" id="UP000578352"/>
    </source>
</evidence>
<gene>
    <name evidence="1" type="ORF">HNR13_001489</name>
</gene>
<reference evidence="1 2" key="1">
    <citation type="submission" date="2020-07" db="EMBL/GenBank/DDBJ databases">
        <title>Sequencing the genomes of 1000 actinobacteria strains.</title>
        <authorList>
            <person name="Klenk H.-P."/>
        </authorList>
    </citation>
    <scope>NUCLEOTIDE SEQUENCE [LARGE SCALE GENOMIC DNA]</scope>
    <source>
        <strain evidence="1 2">DSM 15165</strain>
    </source>
</reference>
<name>A0A853CS27_9MICO</name>
<comment type="caution">
    <text evidence="1">The sequence shown here is derived from an EMBL/GenBank/DDBJ whole genome shotgun (WGS) entry which is preliminary data.</text>
</comment>
<protein>
    <recommendedName>
        <fullName evidence="3">LXG domain-containing protein</fullName>
    </recommendedName>
</protein>
<evidence type="ECO:0000313" key="1">
    <source>
        <dbReference type="EMBL" id="NYJ23202.1"/>
    </source>
</evidence>
<sequence length="413" mass="42480">MGLIYDAGESAALAGALSAKLTTATAVLDATDSACAQLGEALAGGQLSGNGYSAVDTLFAQIIRPSVVDARSEIDAIRKDLERYSQADSFVAAFGVLKEDELNTQLTATRAQRVATERQIEANRTAAAASSTMPGLAPALEAGNAQLELVLGQLDATVRDVEGRLQALHDFAARTFGLFVDRLINLAAATGDTVSLLEQLRGSLVLGSAGTGLGAGLTRRAILDQLAGNKITRGAGGRLRSGGTVLYKPANGRLYAGGVDFNKATGTRIDHYQKWVKAGASGFAADVVDDFKGWKGASNLTKVSKGLGLAGTAISVGANVNKYFGDGDATREDWRDFAVDTVVDVGSGAAAAGIGAAVGSFILPPLGTVVGAGIGIVANAVLNEWKFAGDKSAVEWAKEGLKSAWDSIAAKFW</sequence>
<dbReference type="AlphaFoldDB" id="A0A853CS27"/>
<dbReference type="EMBL" id="JACCFL010000001">
    <property type="protein sequence ID" value="NYJ23202.1"/>
    <property type="molecule type" value="Genomic_DNA"/>
</dbReference>
<dbReference type="RefSeq" id="WP_179605150.1">
    <property type="nucleotide sequence ID" value="NZ_BAABEH010000001.1"/>
</dbReference>
<proteinExistence type="predicted"/>
<dbReference type="Proteomes" id="UP000578352">
    <property type="component" value="Unassembled WGS sequence"/>
</dbReference>
<organism evidence="1 2">
    <name type="scientific">Leifsonia shinshuensis</name>
    <dbReference type="NCBI Taxonomy" id="150026"/>
    <lineage>
        <taxon>Bacteria</taxon>
        <taxon>Bacillati</taxon>
        <taxon>Actinomycetota</taxon>
        <taxon>Actinomycetes</taxon>
        <taxon>Micrococcales</taxon>
        <taxon>Microbacteriaceae</taxon>
        <taxon>Leifsonia</taxon>
    </lineage>
</organism>
<accession>A0A853CS27</accession>
<evidence type="ECO:0008006" key="3">
    <source>
        <dbReference type="Google" id="ProtNLM"/>
    </source>
</evidence>